<protein>
    <submittedName>
        <fullName evidence="1">Uncharacterized protein</fullName>
    </submittedName>
</protein>
<dbReference type="KEGG" id="clup:CLUP02_04799"/>
<organism evidence="1 2">
    <name type="scientific">Colletotrichum lupini</name>
    <dbReference type="NCBI Taxonomy" id="145971"/>
    <lineage>
        <taxon>Eukaryota</taxon>
        <taxon>Fungi</taxon>
        <taxon>Dikarya</taxon>
        <taxon>Ascomycota</taxon>
        <taxon>Pezizomycotina</taxon>
        <taxon>Sordariomycetes</taxon>
        <taxon>Hypocreomycetidae</taxon>
        <taxon>Glomerellales</taxon>
        <taxon>Glomerellaceae</taxon>
        <taxon>Colletotrichum</taxon>
        <taxon>Colletotrichum acutatum species complex</taxon>
    </lineage>
</organism>
<dbReference type="Proteomes" id="UP000830671">
    <property type="component" value="Chromosome 3"/>
</dbReference>
<evidence type="ECO:0000313" key="1">
    <source>
        <dbReference type="EMBL" id="UQC79320.1"/>
    </source>
</evidence>
<keyword evidence="2" id="KW-1185">Reference proteome</keyword>
<dbReference type="RefSeq" id="XP_049140952.1">
    <property type="nucleotide sequence ID" value="XM_049283809.1"/>
</dbReference>
<evidence type="ECO:0000313" key="2">
    <source>
        <dbReference type="Proteomes" id="UP000830671"/>
    </source>
</evidence>
<gene>
    <name evidence="1" type="ORF">CLUP02_04799</name>
</gene>
<dbReference type="EMBL" id="CP019475">
    <property type="protein sequence ID" value="UQC79320.1"/>
    <property type="molecule type" value="Genomic_DNA"/>
</dbReference>
<dbReference type="GeneID" id="73338819"/>
<accession>A0A9Q8SLE6</accession>
<reference evidence="1" key="1">
    <citation type="journal article" date="2021" name="Mol. Plant Microbe Interact.">
        <title>Complete Genome Sequence of the Plant-Pathogenic Fungus Colletotrichum lupini.</title>
        <authorList>
            <person name="Baroncelli R."/>
            <person name="Pensec F."/>
            <person name="Da Lio D."/>
            <person name="Boufleur T."/>
            <person name="Vicente I."/>
            <person name="Sarrocco S."/>
            <person name="Picot A."/>
            <person name="Baraldi E."/>
            <person name="Sukno S."/>
            <person name="Thon M."/>
            <person name="Le Floch G."/>
        </authorList>
    </citation>
    <scope>NUCLEOTIDE SEQUENCE</scope>
    <source>
        <strain evidence="1">IMI 504893</strain>
    </source>
</reference>
<sequence length="174" mass="19199">MSSKIPRTTSHQAKSEFTPLERRLALSIVGMLRLARNGVRRQARSPSPEKCGPFWFGFGKMAATVVQLFLDTKSAKQNAQRGRMEHHAYIRGCIGGHILAGRFALNSSVIITHASLAKISFGSMCTQTLPIQYGSQSRLNKALAQIVGDGNFAIHGYVDNQWYFQTSRLLSSVS</sequence>
<proteinExistence type="predicted"/>
<name>A0A9Q8SLE6_9PEZI</name>
<dbReference type="AlphaFoldDB" id="A0A9Q8SLE6"/>